<reference evidence="5" key="2">
    <citation type="journal article" date="2020" name="PLoS Negl. Trop. Dis.">
        <title>High-quality nuclear genome for Sarcoptes scabiei-A critical resource for a neglected parasite.</title>
        <authorList>
            <person name="Korhonen P.K."/>
            <person name="Gasser R.B."/>
            <person name="Ma G."/>
            <person name="Wang T."/>
            <person name="Stroehlein A.J."/>
            <person name="Young N.D."/>
            <person name="Ang C.S."/>
            <person name="Fernando D.D."/>
            <person name="Lu H.C."/>
            <person name="Taylor S."/>
            <person name="Reynolds S.L."/>
            <person name="Mofiz E."/>
            <person name="Najaraj S.H."/>
            <person name="Gowda H."/>
            <person name="Madugundu A."/>
            <person name="Renuse S."/>
            <person name="Holt D."/>
            <person name="Pandey A."/>
            <person name="Papenfuss A.T."/>
            <person name="Fischer K."/>
        </authorList>
    </citation>
    <scope>NUCLEOTIDE SEQUENCE [LARGE SCALE GENOMIC DNA]</scope>
</reference>
<evidence type="ECO:0000256" key="1">
    <source>
        <dbReference type="RuleBase" id="RU000487"/>
    </source>
</evidence>
<dbReference type="EnsemblMetazoa" id="SSS_6687s_mrna">
    <property type="protein sequence ID" value="KAF7488585.1"/>
    <property type="gene ID" value="SSS_6687"/>
</dbReference>
<keyword evidence="5" id="KW-1185">Reference proteome</keyword>
<evidence type="ECO:0000313" key="5">
    <source>
        <dbReference type="Proteomes" id="UP000070412"/>
    </source>
</evidence>
<dbReference type="VEuPathDB" id="VectorBase:SSCA007243"/>
<dbReference type="InterPro" id="IPR043129">
    <property type="entry name" value="ATPase_NBD"/>
</dbReference>
<sequence>MPIYEGIGSDKNSVILEFGTAYSRCGFTSEPSPRAIVPSNIYFEPYRKIVNIFEIQDELHAKKALEKYIQMIYFRYLAVNPKDRRVVVVESVFAEKSFREKLANILFKSLDVPSVIMVPSHVVSMATLGIRTALVVDIGYQEAISIPVFEGVTLLDAVQFAPLGGKSLHRRIMDELIQRKAFYKENETVKILKEEILNESILEDIKFKTCFVTTRERGSLLAQQKLDKSSVQTEEIACKITDPPRSIKYPFGGSQILHIPGSLRESVCELLFEMYGEEHTLPTLILDSILKCPLDCRKVLASNVVLIGGTSMIPGLKIRLLSEIEYLAKFSVRYERFRDQLRSIKIKFHRLPCKENYASWLGASIFSTTELLTMRSITSKQYAQNNEKMTDWSDFEVYIESK</sequence>
<dbReference type="EMBL" id="WVUK01000066">
    <property type="protein sequence ID" value="KAF7488585.1"/>
    <property type="molecule type" value="Genomic_DNA"/>
</dbReference>
<gene>
    <name evidence="3" type="ORF">QR98_0053890</name>
    <name evidence="2" type="ORF">SSS_6687</name>
</gene>
<protein>
    <submittedName>
        <fullName evidence="2 3">Actin-related protein 10</fullName>
    </submittedName>
</protein>
<evidence type="ECO:0000313" key="2">
    <source>
        <dbReference type="EMBL" id="KAF7488585.1"/>
    </source>
</evidence>
<dbReference type="EMBL" id="JXLN01011145">
    <property type="protein sequence ID" value="KPM06908.1"/>
    <property type="molecule type" value="Genomic_DNA"/>
</dbReference>
<organism evidence="3 6">
    <name type="scientific">Sarcoptes scabiei</name>
    <name type="common">Itch mite</name>
    <name type="synonym">Acarus scabiei</name>
    <dbReference type="NCBI Taxonomy" id="52283"/>
    <lineage>
        <taxon>Eukaryota</taxon>
        <taxon>Metazoa</taxon>
        <taxon>Ecdysozoa</taxon>
        <taxon>Arthropoda</taxon>
        <taxon>Chelicerata</taxon>
        <taxon>Arachnida</taxon>
        <taxon>Acari</taxon>
        <taxon>Acariformes</taxon>
        <taxon>Sarcoptiformes</taxon>
        <taxon>Astigmata</taxon>
        <taxon>Psoroptidia</taxon>
        <taxon>Sarcoptoidea</taxon>
        <taxon>Sarcoptidae</taxon>
        <taxon>Sarcoptinae</taxon>
        <taxon>Sarcoptes</taxon>
    </lineage>
</organism>
<comment type="similarity">
    <text evidence="1">Belongs to the actin family.</text>
</comment>
<dbReference type="CDD" id="cd10207">
    <property type="entry name" value="ASKHA_NBD_Arp10"/>
    <property type="match status" value="1"/>
</dbReference>
<dbReference type="Gene3D" id="3.30.420.40">
    <property type="match status" value="2"/>
</dbReference>
<dbReference type="SMART" id="SM00268">
    <property type="entry name" value="ACTIN"/>
    <property type="match status" value="1"/>
</dbReference>
<dbReference type="Pfam" id="PF00022">
    <property type="entry name" value="Actin"/>
    <property type="match status" value="1"/>
</dbReference>
<dbReference type="AlphaFoldDB" id="A0A132A7G6"/>
<name>A0A132A7G6_SARSC</name>
<dbReference type="Proteomes" id="UP000070412">
    <property type="component" value="Unassembled WGS sequence"/>
</dbReference>
<dbReference type="OrthoDB" id="337660at2759"/>
<reference evidence="3 6" key="1">
    <citation type="journal article" date="2015" name="Parasit. Vectors">
        <title>Draft genome of the scabies mite.</title>
        <authorList>
            <person name="Rider S.D.Jr."/>
            <person name="Morgan M.S."/>
            <person name="Arlian L.G."/>
        </authorList>
    </citation>
    <scope>NUCLEOTIDE SEQUENCE [LARGE SCALE GENOMIC DNA]</scope>
    <source>
        <strain evidence="3">Arlian Lab</strain>
    </source>
</reference>
<dbReference type="Gene3D" id="3.90.640.10">
    <property type="entry name" value="Actin, Chain A, domain 4"/>
    <property type="match status" value="1"/>
</dbReference>
<dbReference type="PANTHER" id="PTHR11937">
    <property type="entry name" value="ACTIN"/>
    <property type="match status" value="1"/>
</dbReference>
<evidence type="ECO:0000313" key="4">
    <source>
        <dbReference type="EnsemblMetazoa" id="KAF7488585.1"/>
    </source>
</evidence>
<dbReference type="InterPro" id="IPR004000">
    <property type="entry name" value="Actin"/>
</dbReference>
<proteinExistence type="inferred from homology"/>
<reference evidence="2" key="3">
    <citation type="submission" date="2020-01" db="EMBL/GenBank/DDBJ databases">
        <authorList>
            <person name="Korhonen P.K.K."/>
            <person name="Guangxu M.G."/>
            <person name="Wang T.W."/>
            <person name="Stroehlein A.J.S."/>
            <person name="Young N.D."/>
            <person name="Ang C.-S.A."/>
            <person name="Fernando D.W.F."/>
            <person name="Lu H.L."/>
            <person name="Taylor S.T."/>
            <person name="Ehtesham M.E.M."/>
            <person name="Najaraj S.H.N."/>
            <person name="Harsha G.H.G."/>
            <person name="Madugundu A.M."/>
            <person name="Renuse S.R."/>
            <person name="Holt D.H."/>
            <person name="Pandey A.P."/>
            <person name="Papenfuss A.P."/>
            <person name="Gasser R.B.G."/>
            <person name="Fischer K.F."/>
        </authorList>
    </citation>
    <scope>NUCLEOTIDE SEQUENCE</scope>
    <source>
        <strain evidence="2">SSS_KF_BRIS2020</strain>
    </source>
</reference>
<dbReference type="SUPFAM" id="SSF53067">
    <property type="entry name" value="Actin-like ATPase domain"/>
    <property type="match status" value="2"/>
</dbReference>
<dbReference type="Proteomes" id="UP000616769">
    <property type="component" value="Unassembled WGS sequence"/>
</dbReference>
<evidence type="ECO:0000313" key="6">
    <source>
        <dbReference type="Proteomes" id="UP000616769"/>
    </source>
</evidence>
<accession>A0A132A7G6</accession>
<reference evidence="4" key="4">
    <citation type="submission" date="2022-06" db="UniProtKB">
        <authorList>
            <consortium name="EnsemblMetazoa"/>
        </authorList>
    </citation>
    <scope>IDENTIFICATION</scope>
</reference>
<evidence type="ECO:0000313" key="3">
    <source>
        <dbReference type="EMBL" id="KPM06908.1"/>
    </source>
</evidence>